<feature type="domain" description="Integrase zinc-binding" evidence="3">
    <location>
        <begin position="63"/>
        <end position="115"/>
    </location>
</feature>
<dbReference type="InterPro" id="IPR050951">
    <property type="entry name" value="Retrovirus_Pol_polyprotein"/>
</dbReference>
<dbReference type="InterPro" id="IPR041588">
    <property type="entry name" value="Integrase_H2C2"/>
</dbReference>
<dbReference type="PANTHER" id="PTHR37984">
    <property type="entry name" value="PROTEIN CBG26694"/>
    <property type="match status" value="1"/>
</dbReference>
<proteinExistence type="predicted"/>
<dbReference type="PANTHER" id="PTHR37984:SF5">
    <property type="entry name" value="PROTEIN NYNRIN-LIKE"/>
    <property type="match status" value="1"/>
</dbReference>
<dbReference type="Pfam" id="PF17921">
    <property type="entry name" value="Integrase_H2C2"/>
    <property type="match status" value="1"/>
</dbReference>
<evidence type="ECO:0000256" key="1">
    <source>
        <dbReference type="ARBA" id="ARBA00012493"/>
    </source>
</evidence>
<protein>
    <recommendedName>
        <fullName evidence="1">RNA-directed DNA polymerase</fullName>
        <ecNumber evidence="1">2.7.7.49</ecNumber>
    </recommendedName>
</protein>
<evidence type="ECO:0000259" key="3">
    <source>
        <dbReference type="Pfam" id="PF17921"/>
    </source>
</evidence>
<dbReference type="Proteomes" id="UP001219518">
    <property type="component" value="Unassembled WGS sequence"/>
</dbReference>
<keyword evidence="5" id="KW-1185">Reference proteome</keyword>
<sequence length="312" mass="35888">MYVADQLSRSYLDETEPEDPQMIEDGWPAQISKIPVDVRPYWSHKVSLHVENGILLLDSRIVVPLALRSIMLEKLHAGHSGVPKTVSRAQQSLYWPNYRTDIANFVDSCETCNKFARRKSPAELLQHEIPNQPWILLKEYRATPRSNLNESPAQIHLSRQIKTDVPVLPELLKPKLIHQEVHEKMIAFQAQVKVAHDKRVMRPVKTFQPGDVVNVRSRIDSTWEPGTVVGVCDKPRSYFVRNNRGRVVRRNESHMSLKVPRNKPGLAQDVITDLVHEDEPDVSEPQYVLQMPFDADDQEIDPFDIPAYIFDL</sequence>
<evidence type="ECO:0000256" key="2">
    <source>
        <dbReference type="SAM" id="MobiDB-lite"/>
    </source>
</evidence>
<organism evidence="4 5">
    <name type="scientific">Frankliniella fusca</name>
    <dbReference type="NCBI Taxonomy" id="407009"/>
    <lineage>
        <taxon>Eukaryota</taxon>
        <taxon>Metazoa</taxon>
        <taxon>Ecdysozoa</taxon>
        <taxon>Arthropoda</taxon>
        <taxon>Hexapoda</taxon>
        <taxon>Insecta</taxon>
        <taxon>Pterygota</taxon>
        <taxon>Neoptera</taxon>
        <taxon>Paraneoptera</taxon>
        <taxon>Thysanoptera</taxon>
        <taxon>Terebrantia</taxon>
        <taxon>Thripoidea</taxon>
        <taxon>Thripidae</taxon>
        <taxon>Frankliniella</taxon>
    </lineage>
</organism>
<name>A0AAE1LL48_9NEOP</name>
<evidence type="ECO:0000313" key="5">
    <source>
        <dbReference type="Proteomes" id="UP001219518"/>
    </source>
</evidence>
<feature type="compositionally biased region" description="Acidic residues" evidence="2">
    <location>
        <begin position="13"/>
        <end position="22"/>
    </location>
</feature>
<dbReference type="EC" id="2.7.7.49" evidence="1"/>
<dbReference type="GO" id="GO:0003964">
    <property type="term" value="F:RNA-directed DNA polymerase activity"/>
    <property type="evidence" value="ECO:0007669"/>
    <property type="project" value="UniProtKB-EC"/>
</dbReference>
<evidence type="ECO:0000313" key="4">
    <source>
        <dbReference type="EMBL" id="KAK3924216.1"/>
    </source>
</evidence>
<reference evidence="4" key="1">
    <citation type="submission" date="2021-07" db="EMBL/GenBank/DDBJ databases">
        <authorList>
            <person name="Catto M.A."/>
            <person name="Jacobson A."/>
            <person name="Kennedy G."/>
            <person name="Labadie P."/>
            <person name="Hunt B.G."/>
            <person name="Srinivasan R."/>
        </authorList>
    </citation>
    <scope>NUCLEOTIDE SEQUENCE</scope>
    <source>
        <strain evidence="4">PL_HMW_Pooled</strain>
        <tissue evidence="4">Head</tissue>
    </source>
</reference>
<feature type="region of interest" description="Disordered" evidence="2">
    <location>
        <begin position="1"/>
        <end position="23"/>
    </location>
</feature>
<dbReference type="EMBL" id="JAHWGI010001169">
    <property type="protein sequence ID" value="KAK3924216.1"/>
    <property type="molecule type" value="Genomic_DNA"/>
</dbReference>
<accession>A0AAE1LL48</accession>
<comment type="caution">
    <text evidence="4">The sequence shown here is derived from an EMBL/GenBank/DDBJ whole genome shotgun (WGS) entry which is preliminary data.</text>
</comment>
<dbReference type="Gene3D" id="1.10.340.70">
    <property type="match status" value="1"/>
</dbReference>
<reference evidence="4" key="2">
    <citation type="journal article" date="2023" name="BMC Genomics">
        <title>Pest status, molecular evolution, and epigenetic factors derived from the genome assembly of Frankliniella fusca, a thysanopteran phytovirus vector.</title>
        <authorList>
            <person name="Catto M.A."/>
            <person name="Labadie P.E."/>
            <person name="Jacobson A.L."/>
            <person name="Kennedy G.G."/>
            <person name="Srinivasan R."/>
            <person name="Hunt B.G."/>
        </authorList>
    </citation>
    <scope>NUCLEOTIDE SEQUENCE</scope>
    <source>
        <strain evidence="4">PL_HMW_Pooled</strain>
    </source>
</reference>
<dbReference type="FunFam" id="1.10.340.70:FF:000004">
    <property type="entry name" value="Retrovirus-related Pol polyprotein from transposon 297-like Protein"/>
    <property type="match status" value="1"/>
</dbReference>
<gene>
    <name evidence="4" type="ORF">KUF71_002487</name>
</gene>
<dbReference type="AlphaFoldDB" id="A0AAE1LL48"/>